<proteinExistence type="inferred from homology"/>
<accession>A0A9Q9AV53</accession>
<evidence type="ECO:0000256" key="2">
    <source>
        <dbReference type="RuleBase" id="RU367006"/>
    </source>
</evidence>
<keyword evidence="2" id="KW-0963">Cytoplasm</keyword>
<evidence type="ECO:0000313" key="5">
    <source>
        <dbReference type="EMBL" id="USW52557.1"/>
    </source>
</evidence>
<keyword evidence="2" id="KW-0539">Nucleus</keyword>
<gene>
    <name evidence="5" type="ORF">Slin15195_G058760</name>
</gene>
<evidence type="ECO:0000259" key="4">
    <source>
        <dbReference type="Pfam" id="PF13012"/>
    </source>
</evidence>
<feature type="region of interest" description="Disordered" evidence="3">
    <location>
        <begin position="405"/>
        <end position="433"/>
    </location>
</feature>
<reference evidence="5" key="1">
    <citation type="submission" date="2022-06" db="EMBL/GenBank/DDBJ databases">
        <title>Complete genome sequences of two strains of the flax pathogen Septoria linicola.</title>
        <authorList>
            <person name="Lapalu N."/>
            <person name="Simon A."/>
            <person name="Demenou B."/>
            <person name="Paumier D."/>
            <person name="Guillot M.-P."/>
            <person name="Gout L."/>
            <person name="Valade R."/>
        </authorList>
    </citation>
    <scope>NUCLEOTIDE SEQUENCE</scope>
    <source>
        <strain evidence="5">SE15195</strain>
    </source>
</reference>
<name>A0A9Q9AV53_9PEZI</name>
<keyword evidence="6" id="KW-1185">Reference proteome</keyword>
<evidence type="ECO:0000313" key="6">
    <source>
        <dbReference type="Proteomes" id="UP001056384"/>
    </source>
</evidence>
<dbReference type="CDD" id="cd08063">
    <property type="entry name" value="MPN_CSN6"/>
    <property type="match status" value="1"/>
</dbReference>
<evidence type="ECO:0000256" key="1">
    <source>
        <dbReference type="ARBA" id="ARBA00010893"/>
    </source>
</evidence>
<dbReference type="PANTHER" id="PTHR10540:SF8">
    <property type="entry name" value="COP9 SIGNALOSOME COMPLEX SUBUNIT 6"/>
    <property type="match status" value="1"/>
</dbReference>
<dbReference type="AlphaFoldDB" id="A0A9Q9AV53"/>
<comment type="function">
    <text evidence="2">Component of the COP9 signalosome complex (CSN), a complex involved in various cellular and developmental processes.</text>
</comment>
<dbReference type="Pfam" id="PF13012">
    <property type="entry name" value="MitMem_reg"/>
    <property type="match status" value="1"/>
</dbReference>
<dbReference type="Proteomes" id="UP001056384">
    <property type="component" value="Chromosome 4"/>
</dbReference>
<dbReference type="PANTHER" id="PTHR10540">
    <property type="entry name" value="EUKARYOTIC TRANSLATION INITIATION FACTOR 3 SUBUNIT F-RELATED"/>
    <property type="match status" value="1"/>
</dbReference>
<evidence type="ECO:0000256" key="3">
    <source>
        <dbReference type="SAM" id="MobiDB-lite"/>
    </source>
</evidence>
<keyword evidence="2" id="KW-0736">Signalosome</keyword>
<dbReference type="GO" id="GO:0000338">
    <property type="term" value="P:protein deneddylation"/>
    <property type="evidence" value="ECO:0007669"/>
    <property type="project" value="InterPro"/>
</dbReference>
<dbReference type="InterPro" id="IPR024969">
    <property type="entry name" value="EIF3F/CSN6-like_C"/>
</dbReference>
<dbReference type="Gene3D" id="3.40.140.10">
    <property type="entry name" value="Cytidine Deaminase, domain 2"/>
    <property type="match status" value="1"/>
</dbReference>
<dbReference type="GO" id="GO:0005737">
    <property type="term" value="C:cytoplasm"/>
    <property type="evidence" value="ECO:0007669"/>
    <property type="project" value="UniProtKB-SubCell"/>
</dbReference>
<comment type="subcellular location">
    <subcellularLocation>
        <location evidence="2">Cytoplasm</location>
    </subcellularLocation>
    <subcellularLocation>
        <location evidence="2">Nucleus</location>
    </subcellularLocation>
</comment>
<dbReference type="EMBL" id="CP099421">
    <property type="protein sequence ID" value="USW52557.1"/>
    <property type="molecule type" value="Genomic_DNA"/>
</dbReference>
<feature type="compositionally biased region" description="Polar residues" evidence="3">
    <location>
        <begin position="424"/>
        <end position="433"/>
    </location>
</feature>
<feature type="region of interest" description="Disordered" evidence="3">
    <location>
        <begin position="243"/>
        <end position="270"/>
    </location>
</feature>
<feature type="compositionally biased region" description="Gly residues" evidence="3">
    <location>
        <begin position="409"/>
        <end position="420"/>
    </location>
</feature>
<sequence>MASRLNGAKHKHDLFRHYQSIPTPSRLRGGDSYRPPMDEVSLAIPGRPDTSLNVQLHPLVLLTMSDYITRHSIRQQDGPAVGAIIGQQTGRSFTLEFAFECKLAADTSHVQLDTDWFRTRLEMYKEVHKEPALDLVALFTTGRAGGPYPPHLPALNQAKYITGLDNILLLLFHPENVDDLQGGKLPISLFEAVEETEGKTKFKELAYDVETGDAERIGVDFVAKGSGSATAVAKTGADAAGAVSKDTKVKGKGKGKAKDDEGEATGTSTSVLSTEDDELISSLQAKVNAIKMLNERINLIRTYLTSQPESYLTDASTTAPPPDATNHQVLRSVNSMLSRLPLLAPPQSQHDADTLSSSNKLLQASQKEQQDVHLTSLLASLTRSVAEAQTLGTKFHIVQKERQNKERGPFGGNRGRGGFGDDTMFTNNGMDAN</sequence>
<dbReference type="InterPro" id="IPR033859">
    <property type="entry name" value="MPN_CSN6"/>
</dbReference>
<comment type="similarity">
    <text evidence="1 2">Belongs to the peptidase M67A family. CSN6 subfamily.</text>
</comment>
<feature type="domain" description="EIF3F/CSN6-like C-terminal" evidence="4">
    <location>
        <begin position="274"/>
        <end position="389"/>
    </location>
</feature>
<protein>
    <recommendedName>
        <fullName evidence="2">COP9 signalosome complex subunit 6</fullName>
    </recommendedName>
</protein>
<dbReference type="OrthoDB" id="1378at2759"/>
<organism evidence="5 6">
    <name type="scientific">Septoria linicola</name>
    <dbReference type="NCBI Taxonomy" id="215465"/>
    <lineage>
        <taxon>Eukaryota</taxon>
        <taxon>Fungi</taxon>
        <taxon>Dikarya</taxon>
        <taxon>Ascomycota</taxon>
        <taxon>Pezizomycotina</taxon>
        <taxon>Dothideomycetes</taxon>
        <taxon>Dothideomycetidae</taxon>
        <taxon>Mycosphaerellales</taxon>
        <taxon>Mycosphaerellaceae</taxon>
        <taxon>Septoria</taxon>
    </lineage>
</organism>
<dbReference type="GO" id="GO:0008180">
    <property type="term" value="C:COP9 signalosome"/>
    <property type="evidence" value="ECO:0007669"/>
    <property type="project" value="UniProtKB-UniRule"/>
</dbReference>